<dbReference type="HAMAP" id="MF_01927">
    <property type="entry name" value="PurU"/>
    <property type="match status" value="1"/>
</dbReference>
<dbReference type="PANTHER" id="PTHR42706:SF1">
    <property type="entry name" value="FORMYLTETRAHYDROFOLATE DEFORMYLASE 2, MITOCHONDRIAL"/>
    <property type="match status" value="1"/>
</dbReference>
<dbReference type="InterPro" id="IPR044074">
    <property type="entry name" value="PurU_ACT"/>
</dbReference>
<dbReference type="CDD" id="cd08648">
    <property type="entry name" value="FMT_core_Formyl-FH4-Hydrolase_C"/>
    <property type="match status" value="1"/>
</dbReference>
<dbReference type="EMBL" id="JBHRSL010000014">
    <property type="protein sequence ID" value="MFC3053246.1"/>
    <property type="molecule type" value="Genomic_DNA"/>
</dbReference>
<dbReference type="Gene3D" id="3.40.50.170">
    <property type="entry name" value="Formyl transferase, N-terminal domain"/>
    <property type="match status" value="1"/>
</dbReference>
<dbReference type="InterPro" id="IPR002912">
    <property type="entry name" value="ACT_dom"/>
</dbReference>
<dbReference type="Pfam" id="PF00551">
    <property type="entry name" value="Formyl_trans_N"/>
    <property type="match status" value="1"/>
</dbReference>
<dbReference type="InterPro" id="IPR041729">
    <property type="entry name" value="Formyl-FH4-Hydrolase_C"/>
</dbReference>
<comment type="similarity">
    <text evidence="3">Belongs to the PurU family.</text>
</comment>
<evidence type="ECO:0000256" key="3">
    <source>
        <dbReference type="HAMAP-Rule" id="MF_01927"/>
    </source>
</evidence>
<keyword evidence="7" id="KW-1185">Reference proteome</keyword>
<keyword evidence="3" id="KW-0658">Purine biosynthesis</keyword>
<accession>A0ABV7D8S2</accession>
<comment type="function">
    <text evidence="3">Catalyzes the hydrolysis of 10-formyltetrahydrofolate (formyl-FH4) to formate and tetrahydrofolate (FH4).</text>
</comment>
<dbReference type="CDD" id="cd04875">
    <property type="entry name" value="ACT_F4HF-DF"/>
    <property type="match status" value="1"/>
</dbReference>
<sequence>MYRPQMSEFVITLKCPDKPGILAKITPFLLECGCDIREASVFGDKETDVFFIRMQIAAKDESLPEIECGLKSISEQLSLTWEIHAVANKMRVLIAVSKFDHCLNDLFHKWKIGYLPIDIVGIVSNHPDLKGLADWYGVPYHYLPITKETKADQEAEFWRLISESGAELTVLARYMQILSDEFTKKISGKCINIHHSFLPSFKGAKPYHQAFTRGVKLIGATAHYVTEDLDEGPIIEQDVRRITHAASAEEMVELGREVEASVLARAIKWHAEHRLFLNGNKTIVFN</sequence>
<dbReference type="Gene3D" id="3.30.70.260">
    <property type="match status" value="1"/>
</dbReference>
<proteinExistence type="inferred from homology"/>
<dbReference type="GO" id="GO:0008864">
    <property type="term" value="F:formyltetrahydrofolate deformylase activity"/>
    <property type="evidence" value="ECO:0007669"/>
    <property type="project" value="UniProtKB-EC"/>
</dbReference>
<keyword evidence="1 3" id="KW-0554">One-carbon metabolism</keyword>
<dbReference type="InterPro" id="IPR036477">
    <property type="entry name" value="Formyl_transf_N_sf"/>
</dbReference>
<dbReference type="NCBIfam" id="TIGR00655">
    <property type="entry name" value="PurU"/>
    <property type="match status" value="1"/>
</dbReference>
<dbReference type="SUPFAM" id="SSF55021">
    <property type="entry name" value="ACT-like"/>
    <property type="match status" value="1"/>
</dbReference>
<dbReference type="InterPro" id="IPR045865">
    <property type="entry name" value="ACT-like_dom_sf"/>
</dbReference>
<dbReference type="InterPro" id="IPR002376">
    <property type="entry name" value="Formyl_transf_N"/>
</dbReference>
<evidence type="ECO:0000256" key="1">
    <source>
        <dbReference type="ARBA" id="ARBA00022563"/>
    </source>
</evidence>
<comment type="pathway">
    <text evidence="3">Purine metabolism; IMP biosynthesis via de novo pathway; formate from 10-formyl-5,6,7,8-tetrahydrofolate: step 1/1.</text>
</comment>
<evidence type="ECO:0000313" key="6">
    <source>
        <dbReference type="EMBL" id="MFC3053246.1"/>
    </source>
</evidence>
<dbReference type="InterPro" id="IPR004810">
    <property type="entry name" value="PurU"/>
</dbReference>
<name>A0ABV7D8S2_9PROT</name>
<feature type="active site" evidence="3">
    <location>
        <position position="230"/>
    </location>
</feature>
<dbReference type="EC" id="3.5.1.10" evidence="3 4"/>
<evidence type="ECO:0000259" key="5">
    <source>
        <dbReference type="PROSITE" id="PS51671"/>
    </source>
</evidence>
<feature type="domain" description="ACT" evidence="5">
    <location>
        <begin position="10"/>
        <end position="84"/>
    </location>
</feature>
<dbReference type="PIRSF" id="PIRSF036480">
    <property type="entry name" value="FormyFH4_hydr"/>
    <property type="match status" value="1"/>
</dbReference>
<dbReference type="Proteomes" id="UP001595444">
    <property type="component" value="Unassembled WGS sequence"/>
</dbReference>
<keyword evidence="2 3" id="KW-0378">Hydrolase</keyword>
<comment type="caution">
    <text evidence="6">The sequence shown here is derived from an EMBL/GenBank/DDBJ whole genome shotgun (WGS) entry which is preliminary data.</text>
</comment>
<evidence type="ECO:0000256" key="2">
    <source>
        <dbReference type="ARBA" id="ARBA00022801"/>
    </source>
</evidence>
<dbReference type="RefSeq" id="WP_228073701.1">
    <property type="nucleotide sequence ID" value="NZ_CP061205.1"/>
</dbReference>
<dbReference type="PRINTS" id="PR01575">
    <property type="entry name" value="FFH4HYDRLASE"/>
</dbReference>
<reference evidence="7" key="1">
    <citation type="journal article" date="2019" name="Int. J. Syst. Evol. Microbiol.">
        <title>The Global Catalogue of Microorganisms (GCM) 10K type strain sequencing project: providing services to taxonomists for standard genome sequencing and annotation.</title>
        <authorList>
            <consortium name="The Broad Institute Genomics Platform"/>
            <consortium name="The Broad Institute Genome Sequencing Center for Infectious Disease"/>
            <person name="Wu L."/>
            <person name="Ma J."/>
        </authorList>
    </citation>
    <scope>NUCLEOTIDE SEQUENCE [LARGE SCALE GENOMIC DNA]</scope>
    <source>
        <strain evidence="7">KCTC 62164</strain>
    </source>
</reference>
<dbReference type="NCBIfam" id="NF004684">
    <property type="entry name" value="PRK06027.1"/>
    <property type="match status" value="1"/>
</dbReference>
<comment type="catalytic activity">
    <reaction evidence="3">
        <text>(6R)-10-formyltetrahydrofolate + H2O = (6S)-5,6,7,8-tetrahydrofolate + formate + H(+)</text>
        <dbReference type="Rhea" id="RHEA:19833"/>
        <dbReference type="ChEBI" id="CHEBI:15377"/>
        <dbReference type="ChEBI" id="CHEBI:15378"/>
        <dbReference type="ChEBI" id="CHEBI:15740"/>
        <dbReference type="ChEBI" id="CHEBI:57453"/>
        <dbReference type="ChEBI" id="CHEBI:195366"/>
        <dbReference type="EC" id="3.5.1.10"/>
    </reaction>
</comment>
<dbReference type="PROSITE" id="PS51671">
    <property type="entry name" value="ACT"/>
    <property type="match status" value="1"/>
</dbReference>
<dbReference type="PANTHER" id="PTHR42706">
    <property type="entry name" value="FORMYLTETRAHYDROFOLATE DEFORMYLASE"/>
    <property type="match status" value="1"/>
</dbReference>
<evidence type="ECO:0000313" key="7">
    <source>
        <dbReference type="Proteomes" id="UP001595444"/>
    </source>
</evidence>
<protein>
    <recommendedName>
        <fullName evidence="3 4">Formyltetrahydrofolate deformylase</fullName>
        <ecNumber evidence="3 4">3.5.1.10</ecNumber>
    </recommendedName>
    <alternativeName>
        <fullName evidence="3">Formyl-FH(4) hydrolase</fullName>
    </alternativeName>
</protein>
<dbReference type="SUPFAM" id="SSF53328">
    <property type="entry name" value="Formyltransferase"/>
    <property type="match status" value="1"/>
</dbReference>
<organism evidence="6 7">
    <name type="scientific">Kordiimonas pumila</name>
    <dbReference type="NCBI Taxonomy" id="2161677"/>
    <lineage>
        <taxon>Bacteria</taxon>
        <taxon>Pseudomonadati</taxon>
        <taxon>Pseudomonadota</taxon>
        <taxon>Alphaproteobacteria</taxon>
        <taxon>Kordiimonadales</taxon>
        <taxon>Kordiimonadaceae</taxon>
        <taxon>Kordiimonas</taxon>
    </lineage>
</organism>
<evidence type="ECO:0000256" key="4">
    <source>
        <dbReference type="NCBIfam" id="TIGR00655"/>
    </source>
</evidence>
<gene>
    <name evidence="3 6" type="primary">purU</name>
    <name evidence="6" type="ORF">ACFOKA_15150</name>
</gene>